<reference evidence="2" key="1">
    <citation type="submission" date="2018-02" db="EMBL/GenBank/DDBJ databases">
        <title>Genome sequencing of Solimonas sp. HR-BB.</title>
        <authorList>
            <person name="Lee Y."/>
            <person name="Jeon C.O."/>
        </authorList>
    </citation>
    <scope>NUCLEOTIDE SEQUENCE [LARGE SCALE GENOMIC DNA]</scope>
    <source>
        <strain evidence="2">HR-U</strain>
    </source>
</reference>
<protein>
    <submittedName>
        <fullName evidence="1">Uncharacterized protein</fullName>
    </submittedName>
</protein>
<dbReference type="AlphaFoldDB" id="A0A2S7IQ54"/>
<gene>
    <name evidence="1" type="ORF">C5O19_08830</name>
</gene>
<sequence length="286" mass="30998">MERNMYKNQTLRKGLYAILVGLITIPMSCNRQEIDTPTPAISKQAGARLSQGGQCATLTFGRELGTWNTVPNSRFQVIIAGDGDRQYVGQILPEPQFGSRFLIRGGQFIARSDFNPAAIAQGASGCFEPGPDANGWFVSGFSVNDLGSDFEQVTATDGSPAYRVKDRFQNVTDVYFSRTYLGSWTVNNTPIEARRISGVGLVVAQNITQVDPRSQGRDTFIIRGRNILQRGDISLLNALDRGRTEAFAGPQTGLSGLLPPFGSLSIPGYELLPAGGGADEAYRRLP</sequence>
<evidence type="ECO:0000313" key="2">
    <source>
        <dbReference type="Proteomes" id="UP000239590"/>
    </source>
</evidence>
<keyword evidence="2" id="KW-1185">Reference proteome</keyword>
<name>A0A2S7IQ54_9BACT</name>
<dbReference type="EMBL" id="PTRA01000001">
    <property type="protein sequence ID" value="PQA59720.1"/>
    <property type="molecule type" value="Genomic_DNA"/>
</dbReference>
<comment type="caution">
    <text evidence="1">The sequence shown here is derived from an EMBL/GenBank/DDBJ whole genome shotgun (WGS) entry which is preliminary data.</text>
</comment>
<dbReference type="Proteomes" id="UP000239590">
    <property type="component" value="Unassembled WGS sequence"/>
</dbReference>
<evidence type="ECO:0000313" key="1">
    <source>
        <dbReference type="EMBL" id="PQA59720.1"/>
    </source>
</evidence>
<proteinExistence type="predicted"/>
<dbReference type="OrthoDB" id="938520at2"/>
<organism evidence="1 2">
    <name type="scientific">Siphonobacter curvatus</name>
    <dbReference type="NCBI Taxonomy" id="2094562"/>
    <lineage>
        <taxon>Bacteria</taxon>
        <taxon>Pseudomonadati</taxon>
        <taxon>Bacteroidota</taxon>
        <taxon>Cytophagia</taxon>
        <taxon>Cytophagales</taxon>
        <taxon>Cytophagaceae</taxon>
        <taxon>Siphonobacter</taxon>
    </lineage>
</organism>
<accession>A0A2S7IQ54</accession>